<protein>
    <submittedName>
        <fullName evidence="2">Uncharacterized protein</fullName>
    </submittedName>
</protein>
<evidence type="ECO:0000256" key="1">
    <source>
        <dbReference type="SAM" id="SignalP"/>
    </source>
</evidence>
<evidence type="ECO:0000313" key="2">
    <source>
        <dbReference type="EMBL" id="MXO50124.1"/>
    </source>
</evidence>
<feature type="chain" id="PRO_5032785615" evidence="1">
    <location>
        <begin position="25"/>
        <end position="191"/>
    </location>
</feature>
<dbReference type="OrthoDB" id="594865at2"/>
<dbReference type="Proteomes" id="UP000444185">
    <property type="component" value="Unassembled WGS sequence"/>
</dbReference>
<sequence length="191" mass="20388">MNKNYRDFSSVGLLAILLSSPAIALAQTSEDRQASASAPDKDKSLEAGGRLDLVCGGAGTANKTTVLTGNSSSTYSGSGGFVTGSTNATVYGTRQQGFGDQVALFIENGEGRVRMPRAMLPVFRGGEDGWFKLGDIEVKENEITATVRVNFINNPKLRVDRYTGAISISGKAGDYSGQCQRFVPEETERQF</sequence>
<proteinExistence type="predicted"/>
<keyword evidence="1" id="KW-0732">Signal</keyword>
<feature type="signal peptide" evidence="1">
    <location>
        <begin position="1"/>
        <end position="24"/>
    </location>
</feature>
<gene>
    <name evidence="2" type="ORF">GRI42_02250</name>
</gene>
<dbReference type="RefSeq" id="WP_160606464.1">
    <property type="nucleotide sequence ID" value="NZ_WTYF01000003.1"/>
</dbReference>
<evidence type="ECO:0000313" key="3">
    <source>
        <dbReference type="Proteomes" id="UP000444185"/>
    </source>
</evidence>
<name>A0A844XX00_9SPHN</name>
<organism evidence="2 3">
    <name type="scientific">Qipengyuania gaetbuli</name>
    <dbReference type="NCBI Taxonomy" id="266952"/>
    <lineage>
        <taxon>Bacteria</taxon>
        <taxon>Pseudomonadati</taxon>
        <taxon>Pseudomonadota</taxon>
        <taxon>Alphaproteobacteria</taxon>
        <taxon>Sphingomonadales</taxon>
        <taxon>Erythrobacteraceae</taxon>
        <taxon>Qipengyuania</taxon>
    </lineage>
</organism>
<comment type="caution">
    <text evidence="2">The sequence shown here is derived from an EMBL/GenBank/DDBJ whole genome shotgun (WGS) entry which is preliminary data.</text>
</comment>
<keyword evidence="3" id="KW-1185">Reference proteome</keyword>
<dbReference type="EMBL" id="WTYF01000003">
    <property type="protein sequence ID" value="MXO50124.1"/>
    <property type="molecule type" value="Genomic_DNA"/>
</dbReference>
<dbReference type="AlphaFoldDB" id="A0A844XX00"/>
<accession>A0A844XX00</accession>
<reference evidence="2 3" key="1">
    <citation type="submission" date="2019-12" db="EMBL/GenBank/DDBJ databases">
        <title>Genomic-based taxomic classification of the family Erythrobacteraceae.</title>
        <authorList>
            <person name="Xu L."/>
        </authorList>
    </citation>
    <scope>NUCLEOTIDE SEQUENCE [LARGE SCALE GENOMIC DNA]</scope>
    <source>
        <strain evidence="2 3">DSM 16225</strain>
    </source>
</reference>